<dbReference type="PATRIC" id="fig|33935.3.peg.4484"/>
<dbReference type="EMBL" id="LGCI01000011">
    <property type="protein sequence ID" value="KOY80356.1"/>
    <property type="molecule type" value="Genomic_DNA"/>
</dbReference>
<dbReference type="Pfam" id="PF00005">
    <property type="entry name" value="ABC_tran"/>
    <property type="match status" value="1"/>
</dbReference>
<evidence type="ECO:0000256" key="2">
    <source>
        <dbReference type="ARBA" id="ARBA00022741"/>
    </source>
</evidence>
<dbReference type="InterPro" id="IPR003439">
    <property type="entry name" value="ABC_transporter-like_ATP-bd"/>
</dbReference>
<evidence type="ECO:0000256" key="1">
    <source>
        <dbReference type="ARBA" id="ARBA00022448"/>
    </source>
</evidence>
<gene>
    <name evidence="5" type="ORF">ADM90_21195</name>
</gene>
<evidence type="ECO:0000313" key="6">
    <source>
        <dbReference type="Proteomes" id="UP000037977"/>
    </source>
</evidence>
<feature type="domain" description="ABC transporter" evidence="4">
    <location>
        <begin position="3"/>
        <end position="223"/>
    </location>
</feature>
<keyword evidence="6" id="KW-1185">Reference proteome</keyword>
<dbReference type="PANTHER" id="PTHR42939">
    <property type="entry name" value="ABC TRANSPORTER ATP-BINDING PROTEIN ALBC-RELATED"/>
    <property type="match status" value="1"/>
</dbReference>
<protein>
    <submittedName>
        <fullName evidence="5">ABC transporter ATP-binding protein</fullName>
    </submittedName>
</protein>
<dbReference type="PANTHER" id="PTHR42939:SF1">
    <property type="entry name" value="ABC TRANSPORTER ATP-BINDING PROTEIN ALBC-RELATED"/>
    <property type="match status" value="1"/>
</dbReference>
<dbReference type="Gene3D" id="3.40.50.300">
    <property type="entry name" value="P-loop containing nucleotide triphosphate hydrolases"/>
    <property type="match status" value="1"/>
</dbReference>
<sequence length="238" mass="27523">MNLILENVSKSFNNQTILKCVNLNFPSNGCHLLLGENGAGKTTLTKIIEGKLPVDSGQVYLKTDQKNKVNCAIQYQNFEAFQYLKIKEVIELFKKTIKQYDFNPDLYNLLDLKKFEKTLIRNASGGMKKAVSIFITFLLNKPIIILDEPFADLDLKKKKDLRLFLTHYVKEKEKIILIISHEVNEYEELFETISILDDGVIKESDHLEKLSNKYKITDNFSIEDLFYAVTGKRLVFNK</sequence>
<dbReference type="OrthoDB" id="1689883at2"/>
<dbReference type="InterPro" id="IPR051782">
    <property type="entry name" value="ABC_Transporter_VariousFunc"/>
</dbReference>
<dbReference type="RefSeq" id="WP_053996857.1">
    <property type="nucleotide sequence ID" value="NZ_CP065643.1"/>
</dbReference>
<keyword evidence="2" id="KW-0547">Nucleotide-binding</keyword>
<dbReference type="STRING" id="33935.ADM90_21195"/>
<dbReference type="Proteomes" id="UP000037977">
    <property type="component" value="Unassembled WGS sequence"/>
</dbReference>
<comment type="caution">
    <text evidence="5">The sequence shown here is derived from an EMBL/GenBank/DDBJ whole genome shotgun (WGS) entry which is preliminary data.</text>
</comment>
<dbReference type="GO" id="GO:0016887">
    <property type="term" value="F:ATP hydrolysis activity"/>
    <property type="evidence" value="ECO:0007669"/>
    <property type="project" value="InterPro"/>
</dbReference>
<keyword evidence="1" id="KW-0813">Transport</keyword>
<evidence type="ECO:0000259" key="4">
    <source>
        <dbReference type="PROSITE" id="PS50893"/>
    </source>
</evidence>
<accession>A0A0M9DH80</accession>
<dbReference type="SMART" id="SM00382">
    <property type="entry name" value="AAA"/>
    <property type="match status" value="1"/>
</dbReference>
<name>A0A0M9DH80_9BACI</name>
<evidence type="ECO:0000313" key="5">
    <source>
        <dbReference type="EMBL" id="KOY80356.1"/>
    </source>
</evidence>
<dbReference type="SUPFAM" id="SSF52540">
    <property type="entry name" value="P-loop containing nucleoside triphosphate hydrolases"/>
    <property type="match status" value="1"/>
</dbReference>
<dbReference type="InterPro" id="IPR027417">
    <property type="entry name" value="P-loop_NTPase"/>
</dbReference>
<proteinExistence type="predicted"/>
<dbReference type="AlphaFoldDB" id="A0A0M9DH80"/>
<dbReference type="GO" id="GO:0005524">
    <property type="term" value="F:ATP binding"/>
    <property type="evidence" value="ECO:0007669"/>
    <property type="project" value="UniProtKB-KW"/>
</dbReference>
<evidence type="ECO:0000256" key="3">
    <source>
        <dbReference type="ARBA" id="ARBA00022840"/>
    </source>
</evidence>
<organism evidence="5 6">
    <name type="scientific">Lysinibacillus macroides</name>
    <dbReference type="NCBI Taxonomy" id="33935"/>
    <lineage>
        <taxon>Bacteria</taxon>
        <taxon>Bacillati</taxon>
        <taxon>Bacillota</taxon>
        <taxon>Bacilli</taxon>
        <taxon>Bacillales</taxon>
        <taxon>Bacillaceae</taxon>
        <taxon>Lysinibacillus</taxon>
    </lineage>
</organism>
<keyword evidence="3 5" id="KW-0067">ATP-binding</keyword>
<dbReference type="PROSITE" id="PS50893">
    <property type="entry name" value="ABC_TRANSPORTER_2"/>
    <property type="match status" value="1"/>
</dbReference>
<dbReference type="InterPro" id="IPR003593">
    <property type="entry name" value="AAA+_ATPase"/>
</dbReference>
<reference evidence="5 6" key="1">
    <citation type="submission" date="2015-07" db="EMBL/GenBank/DDBJ databases">
        <title>Genome sequencing project for genomic taxonomy and phylogenomics of Bacillus-like bacteria.</title>
        <authorList>
            <person name="Liu B."/>
            <person name="Wang J."/>
            <person name="Zhu Y."/>
            <person name="Liu G."/>
            <person name="Chen Q."/>
            <person name="Chen Z."/>
            <person name="Che J."/>
            <person name="Ge C."/>
            <person name="Shi H."/>
            <person name="Pan Z."/>
            <person name="Liu X."/>
        </authorList>
    </citation>
    <scope>NUCLEOTIDE SEQUENCE [LARGE SCALE GENOMIC DNA]</scope>
    <source>
        <strain evidence="5 6">DSM 54</strain>
    </source>
</reference>